<organism evidence="14 15">
    <name type="scientific">Kitasatospora griseola</name>
    <name type="common">Streptomyces griseolosporeus</name>
    <dbReference type="NCBI Taxonomy" id="2064"/>
    <lineage>
        <taxon>Bacteria</taxon>
        <taxon>Bacillati</taxon>
        <taxon>Actinomycetota</taxon>
        <taxon>Actinomycetes</taxon>
        <taxon>Kitasatosporales</taxon>
        <taxon>Streptomycetaceae</taxon>
        <taxon>Kitasatospora</taxon>
    </lineage>
</organism>
<comment type="function">
    <text evidence="12">Acts as a transcriptional regulator. Probably redox-responsive. The apo- but not holo-form probably binds DNA.</text>
</comment>
<dbReference type="PANTHER" id="PTHR38839">
    <property type="entry name" value="TRANSCRIPTIONAL REGULATOR WHID-RELATED"/>
    <property type="match status" value="1"/>
</dbReference>
<evidence type="ECO:0000256" key="12">
    <source>
        <dbReference type="HAMAP-Rule" id="MF_01479"/>
    </source>
</evidence>
<comment type="subcellular location">
    <subcellularLocation>
        <location evidence="1 12">Cytoplasm</location>
    </subcellularLocation>
</comment>
<evidence type="ECO:0000256" key="9">
    <source>
        <dbReference type="ARBA" id="ARBA00023125"/>
    </source>
</evidence>
<feature type="binding site" evidence="12">
    <location>
        <position position="51"/>
    </location>
    <ligand>
        <name>[4Fe-4S] cluster</name>
        <dbReference type="ChEBI" id="CHEBI:49883"/>
    </ligand>
</feature>
<accession>A0A0D0P0U6</accession>
<name>A0A0D0P0U6_KITGR</name>
<dbReference type="OrthoDB" id="4954884at2"/>
<dbReference type="EMBL" id="JXZB01000002">
    <property type="protein sequence ID" value="KIQ65146.1"/>
    <property type="molecule type" value="Genomic_DNA"/>
</dbReference>
<dbReference type="STRING" id="2064.TR51_14155"/>
<dbReference type="GO" id="GO:0046872">
    <property type="term" value="F:metal ion binding"/>
    <property type="evidence" value="ECO:0007669"/>
    <property type="project" value="UniProtKB-KW"/>
</dbReference>
<dbReference type="GO" id="GO:0047134">
    <property type="term" value="F:protein-disulfide reductase [NAD(P)H] activity"/>
    <property type="evidence" value="ECO:0007669"/>
    <property type="project" value="TreeGrafter"/>
</dbReference>
<evidence type="ECO:0000256" key="3">
    <source>
        <dbReference type="ARBA" id="ARBA00022485"/>
    </source>
</evidence>
<evidence type="ECO:0000256" key="4">
    <source>
        <dbReference type="ARBA" id="ARBA00022490"/>
    </source>
</evidence>
<feature type="binding site" evidence="12">
    <location>
        <position position="54"/>
    </location>
    <ligand>
        <name>[4Fe-4S] cluster</name>
        <dbReference type="ChEBI" id="CHEBI:49883"/>
    </ligand>
</feature>
<evidence type="ECO:0000313" key="14">
    <source>
        <dbReference type="EMBL" id="KIQ65146.1"/>
    </source>
</evidence>
<dbReference type="GO" id="GO:0045892">
    <property type="term" value="P:negative regulation of DNA-templated transcription"/>
    <property type="evidence" value="ECO:0007669"/>
    <property type="project" value="TreeGrafter"/>
</dbReference>
<keyword evidence="4 12" id="KW-0963">Cytoplasm</keyword>
<dbReference type="AlphaFoldDB" id="A0A0D0P0U6"/>
<feature type="binding site" evidence="12">
    <location>
        <position position="60"/>
    </location>
    <ligand>
        <name>[4Fe-4S] cluster</name>
        <dbReference type="ChEBI" id="CHEBI:49883"/>
    </ligand>
</feature>
<evidence type="ECO:0000256" key="6">
    <source>
        <dbReference type="ARBA" id="ARBA00023004"/>
    </source>
</evidence>
<dbReference type="RefSeq" id="WP_043911193.1">
    <property type="nucleotide sequence ID" value="NZ_JXZB01000002.1"/>
</dbReference>
<evidence type="ECO:0000256" key="1">
    <source>
        <dbReference type="ARBA" id="ARBA00004496"/>
    </source>
</evidence>
<keyword evidence="8 12" id="KW-0805">Transcription regulation</keyword>
<comment type="PTM">
    <text evidence="12">Upon Fe-S cluster removal intramolecular disulfide bonds are formed.</text>
</comment>
<keyword evidence="3 12" id="KW-0004">4Fe-4S</keyword>
<sequence length="88" mass="9754">MKPPITEPLLNQWGWQARAACRGMDSAVFFSPCGEQGEARRMRERRARAVCRDCPVRPACASFAVRTGQDFGIWGGLTEADRLAARKG</sequence>
<evidence type="ECO:0000256" key="11">
    <source>
        <dbReference type="ARBA" id="ARBA00023163"/>
    </source>
</evidence>
<dbReference type="HAMAP" id="MF_01479">
    <property type="entry name" value="WhiB"/>
    <property type="match status" value="1"/>
</dbReference>
<keyword evidence="9 12" id="KW-0238">DNA-binding</keyword>
<keyword evidence="10 12" id="KW-1015">Disulfide bond</keyword>
<protein>
    <recommendedName>
        <fullName evidence="12">Transcriptional regulator WhiB</fullName>
    </recommendedName>
</protein>
<comment type="caution">
    <text evidence="14">The sequence shown here is derived from an EMBL/GenBank/DDBJ whole genome shotgun (WGS) entry which is preliminary data.</text>
</comment>
<dbReference type="Pfam" id="PF02467">
    <property type="entry name" value="Whib"/>
    <property type="match status" value="1"/>
</dbReference>
<comment type="PTM">
    <text evidence="12">The Fe-S cluster can be nitrosylated by nitric oxide (NO).</text>
</comment>
<keyword evidence="15" id="KW-1185">Reference proteome</keyword>
<evidence type="ECO:0000256" key="7">
    <source>
        <dbReference type="ARBA" id="ARBA00023014"/>
    </source>
</evidence>
<proteinExistence type="inferred from homology"/>
<keyword evidence="11 12" id="KW-0804">Transcription</keyword>
<dbReference type="GO" id="GO:0003677">
    <property type="term" value="F:DNA binding"/>
    <property type="evidence" value="ECO:0007669"/>
    <property type="project" value="UniProtKB-UniRule"/>
</dbReference>
<feature type="domain" description="4Fe-4S Wbl-type" evidence="13">
    <location>
        <begin position="20"/>
        <end position="84"/>
    </location>
</feature>
<evidence type="ECO:0000259" key="13">
    <source>
        <dbReference type="PROSITE" id="PS51674"/>
    </source>
</evidence>
<dbReference type="GO" id="GO:0045454">
    <property type="term" value="P:cell redox homeostasis"/>
    <property type="evidence" value="ECO:0007669"/>
    <property type="project" value="TreeGrafter"/>
</dbReference>
<dbReference type="PROSITE" id="PS51674">
    <property type="entry name" value="4FE4S_WBL"/>
    <property type="match status" value="1"/>
</dbReference>
<dbReference type="GO" id="GO:0051539">
    <property type="term" value="F:4 iron, 4 sulfur cluster binding"/>
    <property type="evidence" value="ECO:0007669"/>
    <property type="project" value="UniProtKB-UniRule"/>
</dbReference>
<evidence type="ECO:0000256" key="2">
    <source>
        <dbReference type="ARBA" id="ARBA00006597"/>
    </source>
</evidence>
<dbReference type="GO" id="GO:0005737">
    <property type="term" value="C:cytoplasm"/>
    <property type="evidence" value="ECO:0007669"/>
    <property type="project" value="UniProtKB-SubCell"/>
</dbReference>
<evidence type="ECO:0000256" key="10">
    <source>
        <dbReference type="ARBA" id="ARBA00023157"/>
    </source>
</evidence>
<keyword evidence="5 12" id="KW-0479">Metal-binding</keyword>
<dbReference type="Proteomes" id="UP000032066">
    <property type="component" value="Unassembled WGS sequence"/>
</dbReference>
<evidence type="ECO:0000313" key="15">
    <source>
        <dbReference type="Proteomes" id="UP000032066"/>
    </source>
</evidence>
<comment type="cofactor">
    <cofactor evidence="12">
        <name>[4Fe-4S] cluster</name>
        <dbReference type="ChEBI" id="CHEBI:49883"/>
    </cofactor>
    <text evidence="12">Binds 1 [4Fe-4S] cluster per subunit. Following nitrosylation of the [4Fe-4S] cluster binds 1 [4Fe-8(NO)] cluster per subunit.</text>
</comment>
<dbReference type="PATRIC" id="fig|2064.6.peg.3045"/>
<evidence type="ECO:0000256" key="8">
    <source>
        <dbReference type="ARBA" id="ARBA00023015"/>
    </source>
</evidence>
<evidence type="ECO:0000256" key="5">
    <source>
        <dbReference type="ARBA" id="ARBA00022723"/>
    </source>
</evidence>
<dbReference type="PANTHER" id="PTHR38839:SF5">
    <property type="entry name" value="TRANSCRIPTIONAL REGULATOR WHID"/>
    <property type="match status" value="1"/>
</dbReference>
<keyword evidence="6 12" id="KW-0408">Iron</keyword>
<gene>
    <name evidence="12" type="primary">whiB</name>
    <name evidence="14" type="ORF">TR51_14155</name>
</gene>
<dbReference type="GO" id="GO:0035731">
    <property type="term" value="F:dinitrosyl-iron complex binding"/>
    <property type="evidence" value="ECO:0007669"/>
    <property type="project" value="UniProtKB-UniRule"/>
</dbReference>
<keyword evidence="7 12" id="KW-0411">Iron-sulfur</keyword>
<reference evidence="14 15" key="1">
    <citation type="submission" date="2015-02" db="EMBL/GenBank/DDBJ databases">
        <title>Draft genome sequence of Kitasatospora griseola MF730-N6, a bafilomycin, terpentecin and satosporin producer.</title>
        <authorList>
            <person name="Arens J.C."/>
            <person name="Haltli B."/>
            <person name="Kerr R.G."/>
        </authorList>
    </citation>
    <scope>NUCLEOTIDE SEQUENCE [LARGE SCALE GENOMIC DNA]</scope>
    <source>
        <strain evidence="14 15">MF730-N6</strain>
    </source>
</reference>
<feature type="binding site" evidence="12">
    <location>
        <position position="21"/>
    </location>
    <ligand>
        <name>[4Fe-4S] cluster</name>
        <dbReference type="ChEBI" id="CHEBI:49883"/>
    </ligand>
</feature>
<comment type="similarity">
    <text evidence="2 12">Belongs to the WhiB family.</text>
</comment>
<dbReference type="InterPro" id="IPR003482">
    <property type="entry name" value="Whib"/>
</dbReference>
<dbReference type="InterPro" id="IPR034768">
    <property type="entry name" value="4FE4S_WBL"/>
</dbReference>